<accession>W0HPP5</accession>
<dbReference type="HOGENOM" id="CLU_1188454_0_0_6"/>
<name>W0HPP5_9GAMM</name>
<dbReference type="STRING" id="2342.SOPEG_2455"/>
<dbReference type="GO" id="GO:0030246">
    <property type="term" value="F:carbohydrate binding"/>
    <property type="evidence" value="ECO:0007669"/>
    <property type="project" value="UniProtKB-KW"/>
</dbReference>
<dbReference type="KEGG" id="pes:SOPEG_2455"/>
<gene>
    <name evidence="2" type="ORF">SOPEG_2455</name>
</gene>
<dbReference type="Proteomes" id="UP000019025">
    <property type="component" value="Chromosome"/>
</dbReference>
<evidence type="ECO:0000313" key="3">
    <source>
        <dbReference type="Proteomes" id="UP000019025"/>
    </source>
</evidence>
<dbReference type="EMBL" id="CP006568">
    <property type="protein sequence ID" value="AHF74190.1"/>
    <property type="molecule type" value="Genomic_DNA"/>
</dbReference>
<keyword evidence="2" id="KW-0430">Lectin</keyword>
<protein>
    <submittedName>
        <fullName evidence="2">C-type lectin family member (2D393) / c-type lectin family member (2D393)</fullName>
    </submittedName>
</protein>
<dbReference type="RefSeq" id="WP_025245698.1">
    <property type="nucleotide sequence ID" value="NZ_CP006568.1"/>
</dbReference>
<feature type="domain" description="DUF7666" evidence="1">
    <location>
        <begin position="4"/>
        <end position="95"/>
    </location>
</feature>
<evidence type="ECO:0000313" key="2">
    <source>
        <dbReference type="EMBL" id="AHF74190.1"/>
    </source>
</evidence>
<dbReference type="InterPro" id="IPR056083">
    <property type="entry name" value="DUF7666"/>
</dbReference>
<evidence type="ECO:0000259" key="1">
    <source>
        <dbReference type="Pfam" id="PF24703"/>
    </source>
</evidence>
<keyword evidence="3" id="KW-1185">Reference proteome</keyword>
<dbReference type="Pfam" id="PF24703">
    <property type="entry name" value="DUF7666"/>
    <property type="match status" value="1"/>
</dbReference>
<sequence>MTKITAYKGFNADLTCRDYQFEIGKTYHHDGAVKVCDSGFHACEYPLDVFSYYEPANHRFAEVEVSGDIVHEEEGNKLASSIITIKEELSLHKMVGRAVECIASKINKSTEQTIIEGYQSAATNTGDRSAADVSGFGSVAASLGAQGKAKASEGSAIVLCCRNSEGDIIQIRASKVGDNGVKSDTWYVLNANGAFEEADD</sequence>
<proteinExistence type="predicted"/>
<dbReference type="AlphaFoldDB" id="W0HPP5"/>
<reference evidence="2 3" key="1">
    <citation type="journal article" date="2014" name="Genome Biol. Evol.">
        <title>Genome degeneration and adaptation in a nascent stage of symbiosis.</title>
        <authorList>
            <person name="Oakeson K.F."/>
            <person name="Gil R."/>
            <person name="Clayton A.L."/>
            <person name="Dunn D.M."/>
            <person name="von Niederhausern A.C."/>
            <person name="Hamil C."/>
            <person name="Aoyagi A."/>
            <person name="Duval B."/>
            <person name="Baca A."/>
            <person name="Silva F.J."/>
            <person name="Vallier A."/>
            <person name="Jackson D.G."/>
            <person name="Latorre A."/>
            <person name="Weiss R.B."/>
            <person name="Heddi A."/>
            <person name="Moya A."/>
            <person name="Dale C."/>
        </authorList>
    </citation>
    <scope>NUCLEOTIDE SEQUENCE [LARGE SCALE GENOMIC DNA]</scope>
    <source>
        <strain evidence="3">none</strain>
    </source>
</reference>
<dbReference type="eggNOG" id="COG5164">
    <property type="taxonomic scope" value="Bacteria"/>
</dbReference>
<organism evidence="2 3">
    <name type="scientific">Candidatus Sodalis pierantonii str. SOPE</name>
    <dbReference type="NCBI Taxonomy" id="2342"/>
    <lineage>
        <taxon>Bacteria</taxon>
        <taxon>Pseudomonadati</taxon>
        <taxon>Pseudomonadota</taxon>
        <taxon>Gammaproteobacteria</taxon>
        <taxon>Enterobacterales</taxon>
        <taxon>Bruguierivoracaceae</taxon>
        <taxon>Sodalis</taxon>
    </lineage>
</organism>